<dbReference type="Proteomes" id="UP000076154">
    <property type="component" value="Unassembled WGS sequence"/>
</dbReference>
<dbReference type="InParanoid" id="A0A369J8C6"/>
<keyword evidence="2" id="KW-1185">Reference proteome</keyword>
<proteinExistence type="predicted"/>
<sequence length="130" mass="14727">MGPPGTNVYRTSATSSTPPMQVLKCAQYLLTSWRRSKPFANGDLTREGKHCLLIALIIFGVPREKAEKYMNHSHFVWYSSVDRGTLWFLIVAQAGLKCLPSDWIPILAVRYSQCSFSHSQPLPKLTDNER</sequence>
<dbReference type="AlphaFoldDB" id="A0A369J8C6"/>
<gene>
    <name evidence="1" type="ORF">Hypma_001631</name>
</gene>
<comment type="caution">
    <text evidence="1">The sequence shown here is derived from an EMBL/GenBank/DDBJ whole genome shotgun (WGS) entry which is preliminary data.</text>
</comment>
<name>A0A369J8C6_HYPMA</name>
<reference evidence="1" key="1">
    <citation type="submission" date="2018-04" db="EMBL/GenBank/DDBJ databases">
        <title>Whole genome sequencing of Hypsizygus marmoreus.</title>
        <authorList>
            <person name="Choi I.-G."/>
            <person name="Min B."/>
            <person name="Kim J.-G."/>
            <person name="Kim S."/>
            <person name="Oh Y.-L."/>
            <person name="Kong W.-S."/>
            <person name="Park H."/>
            <person name="Jeong J."/>
            <person name="Song E.-S."/>
        </authorList>
    </citation>
    <scope>NUCLEOTIDE SEQUENCE [LARGE SCALE GENOMIC DNA]</scope>
    <source>
        <strain evidence="1">51987-8</strain>
    </source>
</reference>
<accession>A0A369J8C6</accession>
<evidence type="ECO:0000313" key="1">
    <source>
        <dbReference type="EMBL" id="RDB17430.1"/>
    </source>
</evidence>
<dbReference type="EMBL" id="LUEZ02000112">
    <property type="protein sequence ID" value="RDB17430.1"/>
    <property type="molecule type" value="Genomic_DNA"/>
</dbReference>
<evidence type="ECO:0000313" key="2">
    <source>
        <dbReference type="Proteomes" id="UP000076154"/>
    </source>
</evidence>
<organism evidence="1 2">
    <name type="scientific">Hypsizygus marmoreus</name>
    <name type="common">White beech mushroom</name>
    <name type="synonym">Agaricus marmoreus</name>
    <dbReference type="NCBI Taxonomy" id="39966"/>
    <lineage>
        <taxon>Eukaryota</taxon>
        <taxon>Fungi</taxon>
        <taxon>Dikarya</taxon>
        <taxon>Basidiomycota</taxon>
        <taxon>Agaricomycotina</taxon>
        <taxon>Agaricomycetes</taxon>
        <taxon>Agaricomycetidae</taxon>
        <taxon>Agaricales</taxon>
        <taxon>Tricholomatineae</taxon>
        <taxon>Lyophyllaceae</taxon>
        <taxon>Hypsizygus</taxon>
    </lineage>
</organism>
<protein>
    <submittedName>
        <fullName evidence="1">Uncharacterized protein</fullName>
    </submittedName>
</protein>